<protein>
    <submittedName>
        <fullName evidence="1">Uncharacterized protein</fullName>
    </submittedName>
</protein>
<gene>
    <name evidence="1" type="primary">ORF214832</name>
</gene>
<reference evidence="1" key="1">
    <citation type="submission" date="2014-12" db="EMBL/GenBank/DDBJ databases">
        <title>Insight into the proteome of Arion vulgaris.</title>
        <authorList>
            <person name="Aradska J."/>
            <person name="Bulat T."/>
            <person name="Smidak R."/>
            <person name="Sarate P."/>
            <person name="Gangsoo J."/>
            <person name="Sialana F."/>
            <person name="Bilban M."/>
            <person name="Lubec G."/>
        </authorList>
    </citation>
    <scope>NUCLEOTIDE SEQUENCE</scope>
    <source>
        <tissue evidence="1">Skin</tissue>
    </source>
</reference>
<evidence type="ECO:0000313" key="1">
    <source>
        <dbReference type="EMBL" id="CEK97152.1"/>
    </source>
</evidence>
<dbReference type="EMBL" id="HACG01050287">
    <property type="protein sequence ID" value="CEK97152.1"/>
    <property type="molecule type" value="Transcribed_RNA"/>
</dbReference>
<accession>A0A0B7BW54</accession>
<dbReference type="AlphaFoldDB" id="A0A0B7BW54"/>
<sequence>CEYQARKQTLVSFNCDTSTLNFSSVLLFYSNTLKPEKQYMAVYGTIFGQTV</sequence>
<organism evidence="1">
    <name type="scientific">Arion vulgaris</name>
    <dbReference type="NCBI Taxonomy" id="1028688"/>
    <lineage>
        <taxon>Eukaryota</taxon>
        <taxon>Metazoa</taxon>
        <taxon>Spiralia</taxon>
        <taxon>Lophotrochozoa</taxon>
        <taxon>Mollusca</taxon>
        <taxon>Gastropoda</taxon>
        <taxon>Heterobranchia</taxon>
        <taxon>Euthyneura</taxon>
        <taxon>Panpulmonata</taxon>
        <taxon>Eupulmonata</taxon>
        <taxon>Stylommatophora</taxon>
        <taxon>Helicina</taxon>
        <taxon>Arionoidea</taxon>
        <taxon>Arionidae</taxon>
        <taxon>Arion</taxon>
    </lineage>
</organism>
<proteinExistence type="predicted"/>
<name>A0A0B7BW54_9EUPU</name>
<feature type="non-terminal residue" evidence="1">
    <location>
        <position position="1"/>
    </location>
</feature>